<evidence type="ECO:0000313" key="4">
    <source>
        <dbReference type="EMBL" id="CRK85646.1"/>
    </source>
</evidence>
<dbReference type="EC" id="2.1.1.185" evidence="4"/>
<dbReference type="EMBL" id="CVRF01000002">
    <property type="protein sequence ID" value="CRK85646.1"/>
    <property type="molecule type" value="Genomic_DNA"/>
</dbReference>
<dbReference type="GO" id="GO:0070039">
    <property type="term" value="F:rRNA (guanosine-2'-O-)-methyltransferase activity"/>
    <property type="evidence" value="ECO:0007669"/>
    <property type="project" value="TreeGrafter"/>
</dbReference>
<dbReference type="GO" id="GO:0003723">
    <property type="term" value="F:RNA binding"/>
    <property type="evidence" value="ECO:0007669"/>
    <property type="project" value="InterPro"/>
</dbReference>
<keyword evidence="1 4" id="KW-0489">Methyltransferase</keyword>
<dbReference type="PANTHER" id="PTHR46429">
    <property type="entry name" value="23S RRNA (GUANOSINE-2'-O-)-METHYLTRANSFERASE RLMB"/>
    <property type="match status" value="1"/>
</dbReference>
<dbReference type="InterPro" id="IPR029026">
    <property type="entry name" value="tRNA_m1G_MTases_N"/>
</dbReference>
<dbReference type="STRING" id="1715285.SOFFGTOCOR_0208"/>
<dbReference type="Gene3D" id="3.40.1280.10">
    <property type="match status" value="1"/>
</dbReference>
<dbReference type="NCBIfam" id="TIGR00186">
    <property type="entry name" value="rRNA_methyl_3"/>
    <property type="match status" value="1"/>
</dbReference>
<keyword evidence="2 4" id="KW-0808">Transferase</keyword>
<dbReference type="CDD" id="cd18103">
    <property type="entry name" value="SpoU-like_RlmB"/>
    <property type="match status" value="1"/>
</dbReference>
<evidence type="ECO:0000259" key="3">
    <source>
        <dbReference type="SMART" id="SM00967"/>
    </source>
</evidence>
<dbReference type="AlphaFoldDB" id="A0A0M6W8B9"/>
<dbReference type="InterPro" id="IPR001537">
    <property type="entry name" value="SpoU_MeTrfase"/>
</dbReference>
<proteinExistence type="predicted"/>
<gene>
    <name evidence="4" type="primary">rlmB</name>
    <name evidence="4" type="ORF">SOFFGTOCOR_0208</name>
</gene>
<reference evidence="5" key="1">
    <citation type="submission" date="2015-05" db="EMBL/GenBank/DDBJ databases">
        <authorList>
            <person name="Manzano-Marin A."/>
        </authorList>
    </citation>
    <scope>NUCLEOTIDE SEQUENCE [LARGE SCALE GENOMIC DNA]</scope>
    <source>
        <strain evidence="5">officinalis</strain>
    </source>
</reference>
<dbReference type="SUPFAM" id="SSF75217">
    <property type="entry name" value="alpha/beta knot"/>
    <property type="match status" value="1"/>
</dbReference>
<organism evidence="4 5">
    <name type="scientific">Candidatus Providencia siddallii</name>
    <dbReference type="NCBI Taxonomy" id="1715285"/>
    <lineage>
        <taxon>Bacteria</taxon>
        <taxon>Pseudomonadati</taxon>
        <taxon>Pseudomonadota</taxon>
        <taxon>Gammaproteobacteria</taxon>
        <taxon>Enterobacterales</taxon>
        <taxon>Morganellaceae</taxon>
        <taxon>Providencia</taxon>
    </lineage>
</organism>
<dbReference type="Gene3D" id="3.30.1330.30">
    <property type="match status" value="1"/>
</dbReference>
<protein>
    <submittedName>
        <fullName evidence="4">23S rRNA (Guanosine-2'-O-)-methyltransferase RlmB</fullName>
        <ecNumber evidence="4">2.1.1.185</ecNumber>
    </submittedName>
</protein>
<dbReference type="InterPro" id="IPR029028">
    <property type="entry name" value="Alpha/beta_knot_MTases"/>
</dbReference>
<dbReference type="PANTHER" id="PTHR46429:SF1">
    <property type="entry name" value="23S RRNA (GUANOSINE-2'-O-)-METHYLTRANSFERASE RLMB"/>
    <property type="match status" value="1"/>
</dbReference>
<name>A0A0M6W8B9_9GAMM</name>
<dbReference type="InterPro" id="IPR029064">
    <property type="entry name" value="Ribosomal_eL30-like_sf"/>
</dbReference>
<keyword evidence="5" id="KW-1185">Reference proteome</keyword>
<dbReference type="SUPFAM" id="SSF55315">
    <property type="entry name" value="L30e-like"/>
    <property type="match status" value="1"/>
</dbReference>
<dbReference type="InterPro" id="IPR004441">
    <property type="entry name" value="rRNA_MeTrfase_TrmH"/>
</dbReference>
<accession>A0A0M6W8B9</accession>
<evidence type="ECO:0000256" key="2">
    <source>
        <dbReference type="ARBA" id="ARBA00022679"/>
    </source>
</evidence>
<feature type="domain" description="RNA 2-O ribose methyltransferase substrate binding" evidence="3">
    <location>
        <begin position="4"/>
        <end position="80"/>
    </location>
</feature>
<sequence length="246" mass="27808">MNEIIYGIHTINALLNRSPKRIKEFYYLKERNDCKIISMIQKIKKLYIPIIAVNRQWMDKQTKKAAHQGCIAKILPNKFYKENELINFLKHKQELFLLALDCITDPHNLGACLRSAEAAGIDAVIIPKNKSAQLNAIAKKVACGAAEYIPIFHVTNLVRTLCFLKDNNIRILGTTSEITNNTLYQSNLTGSITIIVGEENKGIRRLTRVHCNELINIPMIGSINSLNVSVATGVCLFEALRQRLYN</sequence>
<dbReference type="SMART" id="SM00967">
    <property type="entry name" value="SpoU_sub_bind"/>
    <property type="match status" value="1"/>
</dbReference>
<dbReference type="Pfam" id="PF08032">
    <property type="entry name" value="SpoU_sub_bind"/>
    <property type="match status" value="1"/>
</dbReference>
<evidence type="ECO:0000313" key="5">
    <source>
        <dbReference type="Proteomes" id="UP000242301"/>
    </source>
</evidence>
<evidence type="ECO:0000256" key="1">
    <source>
        <dbReference type="ARBA" id="ARBA00022603"/>
    </source>
</evidence>
<dbReference type="InterPro" id="IPR013123">
    <property type="entry name" value="SpoU_subst-bd"/>
</dbReference>
<dbReference type="GO" id="GO:0005829">
    <property type="term" value="C:cytosol"/>
    <property type="evidence" value="ECO:0007669"/>
    <property type="project" value="TreeGrafter"/>
</dbReference>
<dbReference type="Pfam" id="PF00588">
    <property type="entry name" value="SpoU_methylase"/>
    <property type="match status" value="1"/>
</dbReference>
<dbReference type="Proteomes" id="UP000242301">
    <property type="component" value="Unassembled WGS sequence"/>
</dbReference>